<dbReference type="PANTHER" id="PTHR46585:SF1">
    <property type="entry name" value="CHROMO DOMAIN-CONTAINING PROTEIN"/>
    <property type="match status" value="1"/>
</dbReference>
<dbReference type="GO" id="GO:0003676">
    <property type="term" value="F:nucleic acid binding"/>
    <property type="evidence" value="ECO:0007669"/>
    <property type="project" value="InterPro"/>
</dbReference>
<evidence type="ECO:0000259" key="1">
    <source>
        <dbReference type="PROSITE" id="PS50994"/>
    </source>
</evidence>
<dbReference type="SUPFAM" id="SSF53098">
    <property type="entry name" value="Ribonuclease H-like"/>
    <property type="match status" value="1"/>
</dbReference>
<organism evidence="2">
    <name type="scientific">Xiphophorus maculatus</name>
    <name type="common">Southern platyfish</name>
    <name type="synonym">Platypoecilus maculatus</name>
    <dbReference type="NCBI Taxonomy" id="8083"/>
    <lineage>
        <taxon>Eukaryota</taxon>
        <taxon>Metazoa</taxon>
        <taxon>Chordata</taxon>
        <taxon>Craniata</taxon>
        <taxon>Vertebrata</taxon>
        <taxon>Euteleostomi</taxon>
        <taxon>Actinopterygii</taxon>
        <taxon>Neopterygii</taxon>
        <taxon>Teleostei</taxon>
        <taxon>Neoteleostei</taxon>
        <taxon>Acanthomorphata</taxon>
        <taxon>Ovalentaria</taxon>
        <taxon>Atherinomorphae</taxon>
        <taxon>Cyprinodontiformes</taxon>
        <taxon>Poeciliidae</taxon>
        <taxon>Poeciliinae</taxon>
        <taxon>Xiphophorus</taxon>
    </lineage>
</organism>
<proteinExistence type="evidence at transcript level"/>
<sequence>MAGKRLMKTVYYTPSHPGSLGGIERLRRGLEDETGKKVKVEKVQGFLSEQDTYTLHKPARINFPRNRVFVTRPLKQFQADLCDMQALAEENDGYNYLLTVIDIFSKRAYVRILKRKTADEVVKAFASIFKDSQTPKKLQTDAGKEFFNKKFKALMKKHGIEHFATASETKASVIERFNRTLKTRMWRYFTANNTRRYVDVVQDLVKSYNHSYHASIKTTPMEVNSKNAFQIFQNLYGTSSSTRRKNAKPKLKPGDLVRLSKLRGVFDKKYEQSFTDEVFTVADTILRSPPVYKLKDLDNEPIQGSFYEEELQKVKLCKDKMYQVEKILNRRTVRGLNRFLCSGKIGLRNLTAGSDWLTFKMYKRHLQ</sequence>
<feature type="domain" description="Integrase catalytic" evidence="1">
    <location>
        <begin position="69"/>
        <end position="228"/>
    </location>
</feature>
<dbReference type="PROSITE" id="PS50994">
    <property type="entry name" value="INTEGRASE"/>
    <property type="match status" value="1"/>
</dbReference>
<dbReference type="InterPro" id="IPR001584">
    <property type="entry name" value="Integrase_cat-core"/>
</dbReference>
<protein>
    <submittedName>
        <fullName evidence="2">HASI</fullName>
    </submittedName>
</protein>
<dbReference type="Gene3D" id="3.30.420.10">
    <property type="entry name" value="Ribonuclease H-like superfamily/Ribonuclease H"/>
    <property type="match status" value="1"/>
</dbReference>
<dbReference type="Pfam" id="PF00665">
    <property type="entry name" value="rve"/>
    <property type="match status" value="1"/>
</dbReference>
<dbReference type="PANTHER" id="PTHR46585">
    <property type="entry name" value="INTEGRASE CORE DOMAIN CONTAINING PROTEIN"/>
    <property type="match status" value="1"/>
</dbReference>
<name>Q91943_XIPMA</name>
<dbReference type="InterPro" id="IPR036397">
    <property type="entry name" value="RNaseH_sf"/>
</dbReference>
<accession>Q91943</accession>
<dbReference type="EMBL" id="U43331">
    <property type="protein sequence ID" value="AAA93301.1"/>
    <property type="molecule type" value="mRNA"/>
</dbReference>
<dbReference type="GO" id="GO:0015074">
    <property type="term" value="P:DNA integration"/>
    <property type="evidence" value="ECO:0007669"/>
    <property type="project" value="InterPro"/>
</dbReference>
<dbReference type="InterPro" id="IPR012337">
    <property type="entry name" value="RNaseH-like_sf"/>
</dbReference>
<evidence type="ECO:0000313" key="2">
    <source>
        <dbReference type="EMBL" id="AAA93301.1"/>
    </source>
</evidence>
<gene>
    <name evidence="2" type="primary">HASI</name>
</gene>
<dbReference type="AlphaFoldDB" id="Q91943"/>
<reference evidence="2" key="1">
    <citation type="submission" date="1995-12" db="EMBL/GenBank/DDBJ databases">
        <title>The Xmrk oncogene is derived from a novel amplified locus of unusual organization.</title>
        <authorList>
            <person name="Foernzler D."/>
            <person name="Altschmied J."/>
            <person name="Nanda I."/>
            <person name="Kolb R."/>
            <person name="Baudler M."/>
            <person name="Schmid M."/>
            <person name="Schartl M."/>
        </authorList>
    </citation>
    <scope>NUCLEOTIDE SEQUENCE</scope>
    <source>
        <tissue evidence="2">Liver</tissue>
    </source>
</reference>